<dbReference type="EMBL" id="QGKW02001988">
    <property type="protein sequence ID" value="KAF2551985.1"/>
    <property type="molecule type" value="Genomic_DNA"/>
</dbReference>
<organism evidence="2 3">
    <name type="scientific">Brassica cretica</name>
    <name type="common">Mustard</name>
    <dbReference type="NCBI Taxonomy" id="69181"/>
    <lineage>
        <taxon>Eukaryota</taxon>
        <taxon>Viridiplantae</taxon>
        <taxon>Streptophyta</taxon>
        <taxon>Embryophyta</taxon>
        <taxon>Tracheophyta</taxon>
        <taxon>Spermatophyta</taxon>
        <taxon>Magnoliopsida</taxon>
        <taxon>eudicotyledons</taxon>
        <taxon>Gunneridae</taxon>
        <taxon>Pentapetalae</taxon>
        <taxon>rosids</taxon>
        <taxon>malvids</taxon>
        <taxon>Brassicales</taxon>
        <taxon>Brassicaceae</taxon>
        <taxon>Brassiceae</taxon>
        <taxon>Brassica</taxon>
    </lineage>
</organism>
<protein>
    <submittedName>
        <fullName evidence="2">Uncharacterized protein</fullName>
    </submittedName>
</protein>
<accession>A0A8S9H0F4</accession>
<dbReference type="AlphaFoldDB" id="A0A8S9H0F4"/>
<evidence type="ECO:0000256" key="1">
    <source>
        <dbReference type="SAM" id="MobiDB-lite"/>
    </source>
</evidence>
<dbReference type="Proteomes" id="UP000712281">
    <property type="component" value="Unassembled WGS sequence"/>
</dbReference>
<gene>
    <name evidence="2" type="ORF">F2Q68_00035650</name>
</gene>
<comment type="caution">
    <text evidence="2">The sequence shown here is derived from an EMBL/GenBank/DDBJ whole genome shotgun (WGS) entry which is preliminary data.</text>
</comment>
<feature type="region of interest" description="Disordered" evidence="1">
    <location>
        <begin position="38"/>
        <end position="64"/>
    </location>
</feature>
<evidence type="ECO:0000313" key="2">
    <source>
        <dbReference type="EMBL" id="KAF2551985.1"/>
    </source>
</evidence>
<sequence length="156" mass="18047">MTTMAKAYYSQKQVLTLHCRHTRPHESGLGGLTVGEEFSIPLQGPSNNKDSAHHRRPYDEDQLGGRIDRLKRSFDRLKRSFDRLKRSFDWLNFIPDQTIGLIATRHAFFRPKGPTSNRPEPLPLGRISLRAKGRKAHESYKRTLKGKQRQTLDIKI</sequence>
<proteinExistence type="predicted"/>
<evidence type="ECO:0000313" key="3">
    <source>
        <dbReference type="Proteomes" id="UP000712281"/>
    </source>
</evidence>
<reference evidence="2" key="1">
    <citation type="submission" date="2019-12" db="EMBL/GenBank/DDBJ databases">
        <title>Genome sequencing and annotation of Brassica cretica.</title>
        <authorList>
            <person name="Studholme D.J."/>
            <person name="Sarris P.F."/>
        </authorList>
    </citation>
    <scope>NUCLEOTIDE SEQUENCE</scope>
    <source>
        <strain evidence="2">PFS-001/15</strain>
        <tissue evidence="2">Leaf</tissue>
    </source>
</reference>
<name>A0A8S9H0F4_BRACR</name>